<evidence type="ECO:0000313" key="1">
    <source>
        <dbReference type="EMBL" id="CAE0626043.1"/>
    </source>
</evidence>
<dbReference type="AlphaFoldDB" id="A0A7S3UW71"/>
<dbReference type="EMBL" id="HBIU01010920">
    <property type="protein sequence ID" value="CAE0626043.1"/>
    <property type="molecule type" value="Transcribed_RNA"/>
</dbReference>
<proteinExistence type="predicted"/>
<reference evidence="1" key="1">
    <citation type="submission" date="2021-01" db="EMBL/GenBank/DDBJ databases">
        <authorList>
            <person name="Corre E."/>
            <person name="Pelletier E."/>
            <person name="Niang G."/>
            <person name="Scheremetjew M."/>
            <person name="Finn R."/>
            <person name="Kale V."/>
            <person name="Holt S."/>
            <person name="Cochrane G."/>
            <person name="Meng A."/>
            <person name="Brown T."/>
            <person name="Cohen L."/>
        </authorList>
    </citation>
    <scope>NUCLEOTIDE SEQUENCE</scope>
    <source>
        <strain evidence="1">CCMP3107</strain>
    </source>
</reference>
<gene>
    <name evidence="1" type="ORF">HAKA00212_LOCUS4717</name>
</gene>
<protein>
    <submittedName>
        <fullName evidence="1">Uncharacterized protein</fullName>
    </submittedName>
</protein>
<sequence>MSNNKLLLTTASKLEKARGKLGFALPRRRSSRRDRAVAVDEHLASSVNEKTYKASTRGKETENRGFLSARRKLSTRKTLYSLSTCCCKKVHLDNSHANSDVQHQGRKETEQEGTYGRVMLQFEALAKEAGIPELAYFIGEVASFRQMEARDSRRLKFLELCQECIDPRGTLLVECVSRRTRKELMHVFHLANQVDYSVPEDWGNVQTSQFDAALGEVLSYATAEIIRTQQQHHQSLDCLHELWSFLFPLLPVKKDLGHLLLLSPCS</sequence>
<name>A0A7S3UW71_HETAK</name>
<accession>A0A7S3UW71</accession>
<organism evidence="1">
    <name type="scientific">Heterosigma akashiwo</name>
    <name type="common">Chromophytic alga</name>
    <name type="synonym">Heterosigma carterae</name>
    <dbReference type="NCBI Taxonomy" id="2829"/>
    <lineage>
        <taxon>Eukaryota</taxon>
        <taxon>Sar</taxon>
        <taxon>Stramenopiles</taxon>
        <taxon>Ochrophyta</taxon>
        <taxon>Raphidophyceae</taxon>
        <taxon>Chattonellales</taxon>
        <taxon>Chattonellaceae</taxon>
        <taxon>Heterosigma</taxon>
    </lineage>
</organism>